<reference evidence="3" key="1">
    <citation type="submission" date="2016-02" db="EMBL/GenBank/DDBJ databases">
        <title>Draft genome sequence of Microdochium bolleyi, a fungal endophyte of beachgrass.</title>
        <authorList>
            <consortium name="DOE Joint Genome Institute"/>
            <person name="David A.S."/>
            <person name="May G."/>
            <person name="Haridas S."/>
            <person name="Lim J."/>
            <person name="Wang M."/>
            <person name="Labutti K."/>
            <person name="Lipzen A."/>
            <person name="Barry K."/>
            <person name="Grigoriev I.V."/>
        </authorList>
    </citation>
    <scope>NUCLEOTIDE SEQUENCE [LARGE SCALE GENOMIC DNA]</scope>
    <source>
        <strain evidence="3">J235TASD1</strain>
    </source>
</reference>
<proteinExistence type="predicted"/>
<accession>A0A136JI22</accession>
<gene>
    <name evidence="2" type="ORF">Micbo1qcDRAFT_155456</name>
</gene>
<feature type="compositionally biased region" description="Gly residues" evidence="1">
    <location>
        <begin position="136"/>
        <end position="148"/>
    </location>
</feature>
<protein>
    <submittedName>
        <fullName evidence="2">Uncharacterized protein</fullName>
    </submittedName>
</protein>
<feature type="compositionally biased region" description="Polar residues" evidence="1">
    <location>
        <begin position="31"/>
        <end position="43"/>
    </location>
</feature>
<dbReference type="Proteomes" id="UP000070501">
    <property type="component" value="Unassembled WGS sequence"/>
</dbReference>
<evidence type="ECO:0000256" key="1">
    <source>
        <dbReference type="SAM" id="MobiDB-lite"/>
    </source>
</evidence>
<organism evidence="2 3">
    <name type="scientific">Microdochium bolleyi</name>
    <dbReference type="NCBI Taxonomy" id="196109"/>
    <lineage>
        <taxon>Eukaryota</taxon>
        <taxon>Fungi</taxon>
        <taxon>Dikarya</taxon>
        <taxon>Ascomycota</taxon>
        <taxon>Pezizomycotina</taxon>
        <taxon>Sordariomycetes</taxon>
        <taxon>Xylariomycetidae</taxon>
        <taxon>Xylariales</taxon>
        <taxon>Microdochiaceae</taxon>
        <taxon>Microdochium</taxon>
    </lineage>
</organism>
<feature type="region of interest" description="Disordered" evidence="1">
    <location>
        <begin position="87"/>
        <end position="156"/>
    </location>
</feature>
<evidence type="ECO:0000313" key="2">
    <source>
        <dbReference type="EMBL" id="KXJ96803.1"/>
    </source>
</evidence>
<dbReference type="EMBL" id="KQ964245">
    <property type="protein sequence ID" value="KXJ96803.1"/>
    <property type="molecule type" value="Genomic_DNA"/>
</dbReference>
<dbReference type="InParanoid" id="A0A136JI22"/>
<feature type="region of interest" description="Disordered" evidence="1">
    <location>
        <begin position="17"/>
        <end position="45"/>
    </location>
</feature>
<name>A0A136JI22_9PEZI</name>
<dbReference type="AlphaFoldDB" id="A0A136JI22"/>
<feature type="compositionally biased region" description="Low complexity" evidence="1">
    <location>
        <begin position="122"/>
        <end position="135"/>
    </location>
</feature>
<sequence length="156" mass="15944">MAPSFMSATLLHPNTRKVPLRNHCPSARLSPDTNAHASLPTKQSPDHLDTYDLYETYMHNHGGSRAGCGDRADGCLCAHRGLCTAGPGDRPVRVPGLHDGPGALQRGGGRACPPARGRRAADGAAGATQTQPAGGAARGAAGGFGHVVGPGENPDR</sequence>
<evidence type="ECO:0000313" key="3">
    <source>
        <dbReference type="Proteomes" id="UP000070501"/>
    </source>
</evidence>
<keyword evidence="3" id="KW-1185">Reference proteome</keyword>